<dbReference type="InterPro" id="IPR000160">
    <property type="entry name" value="GGDEF_dom"/>
</dbReference>
<dbReference type="PANTHER" id="PTHR45138">
    <property type="entry name" value="REGULATORY COMPONENTS OF SENSORY TRANSDUCTION SYSTEM"/>
    <property type="match status" value="1"/>
</dbReference>
<dbReference type="GO" id="GO:0005886">
    <property type="term" value="C:plasma membrane"/>
    <property type="evidence" value="ECO:0007669"/>
    <property type="project" value="TreeGrafter"/>
</dbReference>
<proteinExistence type="predicted"/>
<dbReference type="PANTHER" id="PTHR45138:SF9">
    <property type="entry name" value="DIGUANYLATE CYCLASE DGCM-RELATED"/>
    <property type="match status" value="1"/>
</dbReference>
<dbReference type="PROSITE" id="PS50887">
    <property type="entry name" value="GGDEF"/>
    <property type="match status" value="1"/>
</dbReference>
<evidence type="ECO:0000313" key="6">
    <source>
        <dbReference type="Proteomes" id="UP000000448"/>
    </source>
</evidence>
<dbReference type="Proteomes" id="UP000000448">
    <property type="component" value="Chromosome"/>
</dbReference>
<dbReference type="InterPro" id="IPR043128">
    <property type="entry name" value="Rev_trsase/Diguanyl_cyclase"/>
</dbReference>
<feature type="transmembrane region" description="Helical" evidence="3">
    <location>
        <begin position="224"/>
        <end position="246"/>
    </location>
</feature>
<reference evidence="5 6" key="1">
    <citation type="journal article" date="2009" name="PLoS Genet.">
        <title>Adaptations to submarine hydrothermal environments exemplified by the genome of Nautilia profundicola.</title>
        <authorList>
            <person name="Campbell B.J."/>
            <person name="Smith J.L."/>
            <person name="Hanson T.E."/>
            <person name="Klotz M.G."/>
            <person name="Stein L.Y."/>
            <person name="Lee C.K."/>
            <person name="Wu D."/>
            <person name="Robinson J.M."/>
            <person name="Khouri H.M."/>
            <person name="Eisen J.A."/>
            <person name="Cary S.C."/>
        </authorList>
    </citation>
    <scope>NUCLEOTIDE SEQUENCE [LARGE SCALE GENOMIC DNA]</scope>
    <source>
        <strain evidence="6">ATCC BAA-1463 / DSM 18972 / AmH</strain>
    </source>
</reference>
<dbReference type="InterPro" id="IPR050469">
    <property type="entry name" value="Diguanylate_Cyclase"/>
</dbReference>
<sequence>MAKFISSSQTVIDSYLKNNRKELIDFVMPLYKNLHSTDLLEEIHFFKRPAISFVNFANLKAFNMDVSKVRADIVWVSTSFTPSTHFYVCRLYPGLRATYPIIYKDKLLGSVSFGIHIQAFQKLFKSLGVNDVSIYLNNQILKKSLLPEKFAFFKKLPSYENGKWKVLGNVYNIKLISGLETENGFVFTKIEIKDFFNNTMAYLIIKDDISKSLQMLKKRALNKMSLEIFSFLFIFAIIFMLFKWLFDKLNEMNHILYLIKTQKFEEIPKKTPPKDELDVYKNNIIDVANDIKTYISLLTQKVEKYSDKAYKDGLTEIFNRRFLEEKAKELFLKYKLSNTQVGIIMLDIDDFKKINDTYGHDTGDLVLISLVSTIKQIIRKNDIFIRYGGEEFVIILPNSNIENTYKIAEKIRKEVEKIKIHIGDKHFSFTISIGISEIHKDDSSIYEAIKRADINLYKAKRNGKNRVEL</sequence>
<dbReference type="NCBIfam" id="TIGR00254">
    <property type="entry name" value="GGDEF"/>
    <property type="match status" value="1"/>
</dbReference>
<feature type="domain" description="GGDEF" evidence="4">
    <location>
        <begin position="339"/>
        <end position="469"/>
    </location>
</feature>
<evidence type="ECO:0000256" key="1">
    <source>
        <dbReference type="ARBA" id="ARBA00012528"/>
    </source>
</evidence>
<keyword evidence="3" id="KW-1133">Transmembrane helix</keyword>
<evidence type="ECO:0000256" key="3">
    <source>
        <dbReference type="SAM" id="Phobius"/>
    </source>
</evidence>
<dbReference type="EMBL" id="CP001279">
    <property type="protein sequence ID" value="ACM92193.1"/>
    <property type="molecule type" value="Genomic_DNA"/>
</dbReference>
<dbReference type="Gene3D" id="3.30.70.270">
    <property type="match status" value="1"/>
</dbReference>
<dbReference type="EC" id="2.7.7.65" evidence="1"/>
<evidence type="ECO:0000259" key="4">
    <source>
        <dbReference type="PROSITE" id="PS50887"/>
    </source>
</evidence>
<dbReference type="GO" id="GO:0043709">
    <property type="term" value="P:cell adhesion involved in single-species biofilm formation"/>
    <property type="evidence" value="ECO:0007669"/>
    <property type="project" value="TreeGrafter"/>
</dbReference>
<evidence type="ECO:0000256" key="2">
    <source>
        <dbReference type="ARBA" id="ARBA00034247"/>
    </source>
</evidence>
<organism evidence="5 6">
    <name type="scientific">Nautilia profundicola (strain ATCC BAA-1463 / DSM 18972 / AmH)</name>
    <dbReference type="NCBI Taxonomy" id="598659"/>
    <lineage>
        <taxon>Bacteria</taxon>
        <taxon>Pseudomonadati</taxon>
        <taxon>Campylobacterota</taxon>
        <taxon>Epsilonproteobacteria</taxon>
        <taxon>Nautiliales</taxon>
        <taxon>Nautiliaceae</taxon>
        <taxon>Nautilia</taxon>
    </lineage>
</organism>
<dbReference type="CDD" id="cd01949">
    <property type="entry name" value="GGDEF"/>
    <property type="match status" value="1"/>
</dbReference>
<dbReference type="GO" id="GO:0052621">
    <property type="term" value="F:diguanylate cyclase activity"/>
    <property type="evidence" value="ECO:0007669"/>
    <property type="project" value="UniProtKB-EC"/>
</dbReference>
<accession>B9L6Y1</accession>
<protein>
    <recommendedName>
        <fullName evidence="1">diguanylate cyclase</fullName>
        <ecNumber evidence="1">2.7.7.65</ecNumber>
    </recommendedName>
</protein>
<dbReference type="GO" id="GO:1902201">
    <property type="term" value="P:negative regulation of bacterial-type flagellum-dependent cell motility"/>
    <property type="evidence" value="ECO:0007669"/>
    <property type="project" value="TreeGrafter"/>
</dbReference>
<gene>
    <name evidence="5" type="ordered locus">NAMH_1744</name>
</gene>
<dbReference type="FunFam" id="3.30.70.270:FF:000001">
    <property type="entry name" value="Diguanylate cyclase domain protein"/>
    <property type="match status" value="1"/>
</dbReference>
<dbReference type="eggNOG" id="COG3706">
    <property type="taxonomic scope" value="Bacteria"/>
</dbReference>
<dbReference type="KEGG" id="nam:NAMH_1744"/>
<keyword evidence="6" id="KW-1185">Reference proteome</keyword>
<dbReference type="Pfam" id="PF00990">
    <property type="entry name" value="GGDEF"/>
    <property type="match status" value="1"/>
</dbReference>
<name>B9L6Y1_NAUPA</name>
<dbReference type="AlphaFoldDB" id="B9L6Y1"/>
<dbReference type="InterPro" id="IPR029787">
    <property type="entry name" value="Nucleotide_cyclase"/>
</dbReference>
<dbReference type="STRING" id="598659.NAMH_1744"/>
<comment type="catalytic activity">
    <reaction evidence="2">
        <text>2 GTP = 3',3'-c-di-GMP + 2 diphosphate</text>
        <dbReference type="Rhea" id="RHEA:24898"/>
        <dbReference type="ChEBI" id="CHEBI:33019"/>
        <dbReference type="ChEBI" id="CHEBI:37565"/>
        <dbReference type="ChEBI" id="CHEBI:58805"/>
        <dbReference type="EC" id="2.7.7.65"/>
    </reaction>
</comment>
<dbReference type="SMART" id="SM00267">
    <property type="entry name" value="GGDEF"/>
    <property type="match status" value="1"/>
</dbReference>
<keyword evidence="3" id="KW-0812">Transmembrane</keyword>
<evidence type="ECO:0000313" key="5">
    <source>
        <dbReference type="EMBL" id="ACM92193.1"/>
    </source>
</evidence>
<keyword evidence="3" id="KW-0472">Membrane</keyword>
<dbReference type="HOGENOM" id="CLU_042643_0_0_7"/>
<dbReference type="SUPFAM" id="SSF55073">
    <property type="entry name" value="Nucleotide cyclase"/>
    <property type="match status" value="1"/>
</dbReference>